<accession>A0A137P877</accession>
<feature type="transmembrane region" description="Helical" evidence="1">
    <location>
        <begin position="123"/>
        <end position="145"/>
    </location>
</feature>
<reference evidence="2 3" key="1">
    <citation type="journal article" date="2015" name="Genome Biol. Evol.">
        <title>Phylogenomic analyses indicate that early fungi evolved digesting cell walls of algal ancestors of land plants.</title>
        <authorList>
            <person name="Chang Y."/>
            <person name="Wang S."/>
            <person name="Sekimoto S."/>
            <person name="Aerts A.L."/>
            <person name="Choi C."/>
            <person name="Clum A."/>
            <person name="LaButti K.M."/>
            <person name="Lindquist E.A."/>
            <person name="Yee Ngan C."/>
            <person name="Ohm R.A."/>
            <person name="Salamov A.A."/>
            <person name="Grigoriev I.V."/>
            <person name="Spatafora J.W."/>
            <person name="Berbee M.L."/>
        </authorList>
    </citation>
    <scope>NUCLEOTIDE SEQUENCE [LARGE SCALE GENOMIC DNA]</scope>
    <source>
        <strain evidence="2 3">NRRL 28638</strain>
    </source>
</reference>
<keyword evidence="3" id="KW-1185">Reference proteome</keyword>
<feature type="transmembrane region" description="Helical" evidence="1">
    <location>
        <begin position="87"/>
        <end position="111"/>
    </location>
</feature>
<name>A0A137P877_CONC2</name>
<feature type="transmembrane region" description="Helical" evidence="1">
    <location>
        <begin position="20"/>
        <end position="41"/>
    </location>
</feature>
<evidence type="ECO:0000313" key="3">
    <source>
        <dbReference type="Proteomes" id="UP000070444"/>
    </source>
</evidence>
<protein>
    <submittedName>
        <fullName evidence="2">Uncharacterized protein</fullName>
    </submittedName>
</protein>
<feature type="transmembrane region" description="Helical" evidence="1">
    <location>
        <begin position="169"/>
        <end position="192"/>
    </location>
</feature>
<feature type="transmembrane region" description="Helical" evidence="1">
    <location>
        <begin position="262"/>
        <end position="281"/>
    </location>
</feature>
<keyword evidence="1" id="KW-0812">Transmembrane</keyword>
<feature type="transmembrane region" description="Helical" evidence="1">
    <location>
        <begin position="53"/>
        <end position="75"/>
    </location>
</feature>
<dbReference type="Gene3D" id="1.20.1070.10">
    <property type="entry name" value="Rhodopsin 7-helix transmembrane proteins"/>
    <property type="match status" value="1"/>
</dbReference>
<organism evidence="2 3">
    <name type="scientific">Conidiobolus coronatus (strain ATCC 28846 / CBS 209.66 / NRRL 28638)</name>
    <name type="common">Delacroixia coronata</name>
    <dbReference type="NCBI Taxonomy" id="796925"/>
    <lineage>
        <taxon>Eukaryota</taxon>
        <taxon>Fungi</taxon>
        <taxon>Fungi incertae sedis</taxon>
        <taxon>Zoopagomycota</taxon>
        <taxon>Entomophthoromycotina</taxon>
        <taxon>Entomophthoromycetes</taxon>
        <taxon>Entomophthorales</taxon>
        <taxon>Ancylistaceae</taxon>
        <taxon>Conidiobolus</taxon>
    </lineage>
</organism>
<sequence>MGNNSIQSLELSNLAQYLRWSVVGLEILLLVISSYIFYIACTTKINNSLEWQFTKLNLILEIVFVSSNIIYYPLYNKFPNSTWLCQIGGLICPSLFAISTVCVLILLTVRFMRYVLKINVKPWACYSVLMLSICLDLALMLYFVILEKFKPTIIGYCFIDPFEVGVPKFIGLFVLIIAGLATLVIMVNYSLLCRLGLQMGSYVNSEEFNIDKNSIIEKSMLIVIAKSLSIMLTYTITILPKIISVTILTIYQRPINPKFDLIADFLLSLNTIPNLLTIVLLNKVIRKRLIRH</sequence>
<evidence type="ECO:0000313" key="2">
    <source>
        <dbReference type="EMBL" id="KXN71213.1"/>
    </source>
</evidence>
<gene>
    <name evidence="2" type="ORF">CONCODRAFT_6105</name>
</gene>
<evidence type="ECO:0000256" key="1">
    <source>
        <dbReference type="SAM" id="Phobius"/>
    </source>
</evidence>
<keyword evidence="1" id="KW-0472">Membrane</keyword>
<proteinExistence type="predicted"/>
<keyword evidence="1" id="KW-1133">Transmembrane helix</keyword>
<dbReference type="EMBL" id="KQ964480">
    <property type="protein sequence ID" value="KXN71213.1"/>
    <property type="molecule type" value="Genomic_DNA"/>
</dbReference>
<dbReference type="AlphaFoldDB" id="A0A137P877"/>
<feature type="transmembrane region" description="Helical" evidence="1">
    <location>
        <begin position="228"/>
        <end position="250"/>
    </location>
</feature>
<dbReference type="Proteomes" id="UP000070444">
    <property type="component" value="Unassembled WGS sequence"/>
</dbReference>